<gene>
    <name evidence="1" type="ordered locus">Aazo_5264</name>
</gene>
<accession>D7E5L6</accession>
<dbReference type="Proteomes" id="UP000001511">
    <property type="component" value="Plasmid pAzo01"/>
</dbReference>
<organism evidence="1 2">
    <name type="scientific">Nostoc azollae (strain 0708)</name>
    <name type="common">Anabaena azollae (strain 0708)</name>
    <dbReference type="NCBI Taxonomy" id="551115"/>
    <lineage>
        <taxon>Bacteria</taxon>
        <taxon>Bacillati</taxon>
        <taxon>Cyanobacteriota</taxon>
        <taxon>Cyanophyceae</taxon>
        <taxon>Nostocales</taxon>
        <taxon>Nostocaceae</taxon>
        <taxon>Trichormus</taxon>
    </lineage>
</organism>
<dbReference type="OrthoDB" id="531849at2"/>
<sequence length="90" mass="10089">MGDSQFIQIIINLADNLTHKIQDKLGDICQGVLNTLAREAFLEGYVNVNELRQMVGSQDDTAFKTSLYANLPVHSLRLLTLTESYADIDF</sequence>
<proteinExistence type="predicted"/>
<dbReference type="AlphaFoldDB" id="D7E5L6"/>
<evidence type="ECO:0000313" key="1">
    <source>
        <dbReference type="EMBL" id="ADI66275.1"/>
    </source>
</evidence>
<reference evidence="1 2" key="1">
    <citation type="journal article" date="2010" name="PLoS ONE">
        <title>Genome erosion in a nitrogen-fixing vertically transmitted endosymbiotic multicellular cyanobacterium.</title>
        <authorList>
            <person name="Ran L."/>
            <person name="Larsson J."/>
            <person name="Vigil-Stenman T."/>
            <person name="Nylander J.A."/>
            <person name="Ininbergs K."/>
            <person name="Zheng W.W."/>
            <person name="Lapidus A."/>
            <person name="Lowry S."/>
            <person name="Haselkorn R."/>
            <person name="Bergman B."/>
        </authorList>
    </citation>
    <scope>NUCLEOTIDE SEQUENCE [LARGE SCALE GENOMIC DNA]</scope>
    <source>
        <strain evidence="2">0708</strain>
        <plasmid evidence="2">Plasmid pAzo01</plasmid>
    </source>
</reference>
<dbReference type="RefSeq" id="WP_013193284.1">
    <property type="nucleotide sequence ID" value="NC_014249.1"/>
</dbReference>
<name>D7E5L6_NOSA0</name>
<geneLocation type="plasmid" evidence="1 2">
    <name>pAzo01</name>
</geneLocation>
<evidence type="ECO:0000313" key="2">
    <source>
        <dbReference type="Proteomes" id="UP000001511"/>
    </source>
</evidence>
<keyword evidence="1" id="KW-0614">Plasmid</keyword>
<protein>
    <submittedName>
        <fullName evidence="1">Uncharacterized protein</fullName>
    </submittedName>
</protein>
<keyword evidence="2" id="KW-1185">Reference proteome</keyword>
<dbReference type="HOGENOM" id="CLU_2437889_0_0_3"/>
<dbReference type="EMBL" id="CP002060">
    <property type="protein sequence ID" value="ADI66275.1"/>
    <property type="molecule type" value="Genomic_DNA"/>
</dbReference>
<dbReference type="KEGG" id="naz:Aazo_5264"/>